<dbReference type="InterPro" id="IPR036291">
    <property type="entry name" value="NAD(P)-bd_dom_sf"/>
</dbReference>
<sequence>MAILVTGGAGYIGSHTVIELLSAGFDVIVVDNFSNSKPESLRRVERLAGRSIKIYKMDLLDRRNLQAVFTDHSIDAVIHFAGLKAVGESVEQPLQYYHNNLIGTLILSEVMQAHGVKRMIFSSSATVYGKPDRLPITEDSPLSATNPYGRSKLMIEAMLQDLYRADQEWSLIILRYFNPIGAHPSGEIGEDPNGIPNNLVPFITKVAAGALKELAVFGNNYLTIDGTGVRDYIHIMDLASGHLKALEKALMTSGIRTYNLGTGKGYSVLEVISAFEKATGVKVPYRMTSPRPGDIDACFASSAKAERELDWRAERGIDDMCRDAWRWQMKHPNGFSGDLKAEAFNVTG</sequence>
<accession>A0ABV9GTV4</accession>
<dbReference type="SUPFAM" id="SSF51735">
    <property type="entry name" value="NAD(P)-binding Rossmann-fold domains"/>
    <property type="match status" value="1"/>
</dbReference>
<proteinExistence type="inferred from homology"/>
<evidence type="ECO:0000259" key="9">
    <source>
        <dbReference type="Pfam" id="PF16363"/>
    </source>
</evidence>
<dbReference type="RefSeq" id="WP_376847165.1">
    <property type="nucleotide sequence ID" value="NZ_JBHSFW010000015.1"/>
</dbReference>
<name>A0ABV9GTV4_9BACL</name>
<gene>
    <name evidence="10" type="primary">galE</name>
    <name evidence="10" type="ORF">ACFO4N_15285</name>
</gene>
<comment type="cofactor">
    <cofactor evidence="2 8">
        <name>NAD(+)</name>
        <dbReference type="ChEBI" id="CHEBI:57540"/>
    </cofactor>
</comment>
<comment type="similarity">
    <text evidence="3 8">Belongs to the NAD(P)-dependent epimerase/dehydratase family.</text>
</comment>
<dbReference type="Gene3D" id="3.40.50.720">
    <property type="entry name" value="NAD(P)-binding Rossmann-like Domain"/>
    <property type="match status" value="1"/>
</dbReference>
<keyword evidence="6 8" id="KW-0520">NAD</keyword>
<evidence type="ECO:0000256" key="8">
    <source>
        <dbReference type="RuleBase" id="RU366046"/>
    </source>
</evidence>
<comment type="catalytic activity">
    <reaction evidence="1 8">
        <text>UDP-alpha-D-glucose = UDP-alpha-D-galactose</text>
        <dbReference type="Rhea" id="RHEA:22168"/>
        <dbReference type="ChEBI" id="CHEBI:58885"/>
        <dbReference type="ChEBI" id="CHEBI:66914"/>
        <dbReference type="EC" id="5.1.3.2"/>
    </reaction>
</comment>
<keyword evidence="11" id="KW-1185">Reference proteome</keyword>
<dbReference type="Proteomes" id="UP001596022">
    <property type="component" value="Unassembled WGS sequence"/>
</dbReference>
<dbReference type="Gene3D" id="3.90.25.10">
    <property type="entry name" value="UDP-galactose 4-epimerase, domain 1"/>
    <property type="match status" value="1"/>
</dbReference>
<evidence type="ECO:0000256" key="7">
    <source>
        <dbReference type="ARBA" id="ARBA00023235"/>
    </source>
</evidence>
<dbReference type="NCBIfam" id="NF007956">
    <property type="entry name" value="PRK10675.1"/>
    <property type="match status" value="1"/>
</dbReference>
<comment type="caution">
    <text evidence="10">The sequence shown here is derived from an EMBL/GenBank/DDBJ whole genome shotgun (WGS) entry which is preliminary data.</text>
</comment>
<evidence type="ECO:0000256" key="1">
    <source>
        <dbReference type="ARBA" id="ARBA00000083"/>
    </source>
</evidence>
<evidence type="ECO:0000256" key="4">
    <source>
        <dbReference type="ARBA" id="ARBA00013189"/>
    </source>
</evidence>
<reference evidence="11" key="1">
    <citation type="journal article" date="2019" name="Int. J. Syst. Evol. Microbiol.">
        <title>The Global Catalogue of Microorganisms (GCM) 10K type strain sequencing project: providing services to taxonomists for standard genome sequencing and annotation.</title>
        <authorList>
            <consortium name="The Broad Institute Genomics Platform"/>
            <consortium name="The Broad Institute Genome Sequencing Center for Infectious Disease"/>
            <person name="Wu L."/>
            <person name="Ma J."/>
        </authorList>
    </citation>
    <scope>NUCLEOTIDE SEQUENCE [LARGE SCALE GENOMIC DNA]</scope>
    <source>
        <strain evidence="11">CGMCC 1.16306</strain>
    </source>
</reference>
<dbReference type="Pfam" id="PF16363">
    <property type="entry name" value="GDP_Man_Dehyd"/>
    <property type="match status" value="1"/>
</dbReference>
<comment type="subunit">
    <text evidence="8">Homodimer.</text>
</comment>
<evidence type="ECO:0000256" key="5">
    <source>
        <dbReference type="ARBA" id="ARBA00018569"/>
    </source>
</evidence>
<evidence type="ECO:0000256" key="6">
    <source>
        <dbReference type="ARBA" id="ARBA00023027"/>
    </source>
</evidence>
<comment type="pathway">
    <text evidence="8">Carbohydrate metabolism; galactose metabolism.</text>
</comment>
<dbReference type="EMBL" id="JBHSFW010000015">
    <property type="protein sequence ID" value="MFC4620075.1"/>
    <property type="molecule type" value="Genomic_DNA"/>
</dbReference>
<protein>
    <recommendedName>
        <fullName evidence="5 8">UDP-glucose 4-epimerase</fullName>
        <ecNumber evidence="4 8">5.1.3.2</ecNumber>
    </recommendedName>
</protein>
<dbReference type="InterPro" id="IPR005886">
    <property type="entry name" value="UDP_G4E"/>
</dbReference>
<dbReference type="PANTHER" id="PTHR43725">
    <property type="entry name" value="UDP-GLUCOSE 4-EPIMERASE"/>
    <property type="match status" value="1"/>
</dbReference>
<dbReference type="InterPro" id="IPR016040">
    <property type="entry name" value="NAD(P)-bd_dom"/>
</dbReference>
<evidence type="ECO:0000256" key="2">
    <source>
        <dbReference type="ARBA" id="ARBA00001911"/>
    </source>
</evidence>
<dbReference type="CDD" id="cd05247">
    <property type="entry name" value="UDP_G4E_1_SDR_e"/>
    <property type="match status" value="1"/>
</dbReference>
<dbReference type="PANTHER" id="PTHR43725:SF47">
    <property type="entry name" value="UDP-GLUCOSE 4-EPIMERASE"/>
    <property type="match status" value="1"/>
</dbReference>
<dbReference type="NCBIfam" id="TIGR01179">
    <property type="entry name" value="galE"/>
    <property type="match status" value="1"/>
</dbReference>
<evidence type="ECO:0000313" key="10">
    <source>
        <dbReference type="EMBL" id="MFC4620075.1"/>
    </source>
</evidence>
<dbReference type="EC" id="5.1.3.2" evidence="4 8"/>
<keyword evidence="7 8" id="KW-0413">Isomerase</keyword>
<evidence type="ECO:0000313" key="11">
    <source>
        <dbReference type="Proteomes" id="UP001596022"/>
    </source>
</evidence>
<keyword evidence="8" id="KW-0119">Carbohydrate metabolism</keyword>
<evidence type="ECO:0000256" key="3">
    <source>
        <dbReference type="ARBA" id="ARBA00007637"/>
    </source>
</evidence>
<dbReference type="GO" id="GO:0003978">
    <property type="term" value="F:UDP-glucose 4-epimerase activity"/>
    <property type="evidence" value="ECO:0007669"/>
    <property type="project" value="UniProtKB-EC"/>
</dbReference>
<feature type="domain" description="NAD(P)-binding" evidence="9">
    <location>
        <begin position="4"/>
        <end position="323"/>
    </location>
</feature>
<organism evidence="10 11">
    <name type="scientific">Camelliibacillus cellulosilyticus</name>
    <dbReference type="NCBI Taxonomy" id="2174486"/>
    <lineage>
        <taxon>Bacteria</taxon>
        <taxon>Bacillati</taxon>
        <taxon>Bacillota</taxon>
        <taxon>Bacilli</taxon>
        <taxon>Bacillales</taxon>
        <taxon>Sporolactobacillaceae</taxon>
        <taxon>Camelliibacillus</taxon>
    </lineage>
</organism>